<dbReference type="EMBL" id="NVQC01000020">
    <property type="protein sequence ID" value="PTL35960.1"/>
    <property type="molecule type" value="Genomic_DNA"/>
</dbReference>
<sequence length="266" mass="28755">MPSLLYCGDCGDRLRLGGGVSKRGAIASVLAGLVLLSAGPALGEIYYQTDENGIARFTNAPTTPQYRLLQPGVLPRTARLTAANMSELIDAFAAEYELDPGLIRAVIQVESNFNRKAVSPKGAQGLMQLMPATIWRLSVGDAYDPHENIGAGVRYLRQLMDRFQGDLTLVLAAYNAGENAVLRYKGVPPYKETRDYVTKVLSLYQRGQRERSTNGVIKPVPDSYRGAVARVVATPPPAPAPPQPIYKAEASGTVMYSNIPPIVHSP</sequence>
<evidence type="ECO:0000313" key="3">
    <source>
        <dbReference type="Proteomes" id="UP000241436"/>
    </source>
</evidence>
<keyword evidence="3" id="KW-1185">Reference proteome</keyword>
<dbReference type="SUPFAM" id="SSF53955">
    <property type="entry name" value="Lysozyme-like"/>
    <property type="match status" value="1"/>
</dbReference>
<dbReference type="PANTHER" id="PTHR37423">
    <property type="entry name" value="SOLUBLE LYTIC MUREIN TRANSGLYCOSYLASE-RELATED"/>
    <property type="match status" value="1"/>
</dbReference>
<dbReference type="AlphaFoldDB" id="A0A2T4TXZ1"/>
<comment type="caution">
    <text evidence="2">The sequence shown here is derived from an EMBL/GenBank/DDBJ whole genome shotgun (WGS) entry which is preliminary data.</text>
</comment>
<accession>A0A2T4TXZ1</accession>
<gene>
    <name evidence="2" type="ORF">CLG94_06600</name>
</gene>
<feature type="domain" description="Transglycosylase SLT" evidence="1">
    <location>
        <begin position="88"/>
        <end position="193"/>
    </location>
</feature>
<organism evidence="2 3">
    <name type="scientific">Candidatus Methylomirabilis limnetica</name>
    <dbReference type="NCBI Taxonomy" id="2033718"/>
    <lineage>
        <taxon>Bacteria</taxon>
        <taxon>Candidatus Methylomirabilota</taxon>
        <taxon>Candidatus Methylomirabilia</taxon>
        <taxon>Candidatus Methylomirabilales</taxon>
        <taxon>Candidatus Methylomirabilaceae</taxon>
        <taxon>Candidatus Methylomirabilis</taxon>
    </lineage>
</organism>
<dbReference type="InterPro" id="IPR008258">
    <property type="entry name" value="Transglycosylase_SLT_dom_1"/>
</dbReference>
<dbReference type="Pfam" id="PF01464">
    <property type="entry name" value="SLT"/>
    <property type="match status" value="1"/>
</dbReference>
<name>A0A2T4TXZ1_9BACT</name>
<dbReference type="Proteomes" id="UP000241436">
    <property type="component" value="Unassembled WGS sequence"/>
</dbReference>
<evidence type="ECO:0000313" key="2">
    <source>
        <dbReference type="EMBL" id="PTL35960.1"/>
    </source>
</evidence>
<dbReference type="OrthoDB" id="9801695at2"/>
<reference evidence="3" key="2">
    <citation type="journal article" date="2018" name="Environ. Microbiol.">
        <title>Bloom of a denitrifying methanotroph, 'Candidatus Methylomirabilis limnetica', in a deep stratified lake.</title>
        <authorList>
            <person name="Graf J.S."/>
            <person name="Mayr M.J."/>
            <person name="Marchant H.K."/>
            <person name="Tienken D."/>
            <person name="Hach P.F."/>
            <person name="Brand A."/>
            <person name="Schubert C.J."/>
            <person name="Kuypers M.M."/>
            <person name="Milucka J."/>
        </authorList>
    </citation>
    <scope>NUCLEOTIDE SEQUENCE [LARGE SCALE GENOMIC DNA]</scope>
    <source>
        <strain evidence="3">Zug</strain>
    </source>
</reference>
<evidence type="ECO:0000259" key="1">
    <source>
        <dbReference type="Pfam" id="PF01464"/>
    </source>
</evidence>
<dbReference type="Gene3D" id="1.10.530.10">
    <property type="match status" value="1"/>
</dbReference>
<dbReference type="CDD" id="cd00254">
    <property type="entry name" value="LT-like"/>
    <property type="match status" value="1"/>
</dbReference>
<proteinExistence type="predicted"/>
<dbReference type="InterPro" id="IPR023346">
    <property type="entry name" value="Lysozyme-like_dom_sf"/>
</dbReference>
<dbReference type="PANTHER" id="PTHR37423:SF2">
    <property type="entry name" value="MEMBRANE-BOUND LYTIC MUREIN TRANSGLYCOSYLASE C"/>
    <property type="match status" value="1"/>
</dbReference>
<reference evidence="2 3" key="1">
    <citation type="submission" date="2017-09" db="EMBL/GenBank/DDBJ databases">
        <title>Bloom of a denitrifying methanotroph, Candidatus Methylomirabilis limnetica, in a deep stratified lake.</title>
        <authorList>
            <person name="Graf J.S."/>
            <person name="Marchant H.K."/>
            <person name="Tienken D."/>
            <person name="Hach P.F."/>
            <person name="Brand A."/>
            <person name="Schubert C.J."/>
            <person name="Kuypers M.M."/>
            <person name="Milucka J."/>
        </authorList>
    </citation>
    <scope>NUCLEOTIDE SEQUENCE [LARGE SCALE GENOMIC DNA]</scope>
    <source>
        <strain evidence="2 3">Zug</strain>
    </source>
</reference>
<protein>
    <submittedName>
        <fullName evidence="2">Lytic transglycosylase</fullName>
    </submittedName>
</protein>